<sequence length="275" mass="27326">MAAPYAVRTEVLEALRAAPPLVQCLTNSVVTNVTANVLLAAGAAPAMVDITGEAGPFAAVASAVLVNLGTPQPEQRLAAVEAVAAAREAGTPWVLDPVAIGALTHRTGLARRLVREAPTVVRGNASEIIALAGLGEGGRGPETSDDVEGAREAALAVARTTRGVVAVSGPVDLITDGTTTIRVGGGSPLLTRMTGGGCALGALIGAFVAASRTGGAPTVTDLDAVVACHAFYSAAAERAAALSDGPGSFQPALLDALYALGPEALALIPVSEEEQ</sequence>
<dbReference type="Pfam" id="PF02110">
    <property type="entry name" value="HK"/>
    <property type="match status" value="1"/>
</dbReference>
<evidence type="ECO:0000256" key="11">
    <source>
        <dbReference type="HAMAP-Rule" id="MF_00228"/>
    </source>
</evidence>
<dbReference type="PIRSF" id="PIRSF000513">
    <property type="entry name" value="Thz_kinase"/>
    <property type="match status" value="1"/>
</dbReference>
<evidence type="ECO:0000256" key="7">
    <source>
        <dbReference type="ARBA" id="ARBA00022777"/>
    </source>
</evidence>
<dbReference type="EC" id="2.7.1.50" evidence="11"/>
<comment type="catalytic activity">
    <reaction evidence="1 11">
        <text>5-(2-hydroxyethyl)-4-methylthiazole + ATP = 4-methyl-5-(2-phosphooxyethyl)-thiazole + ADP + H(+)</text>
        <dbReference type="Rhea" id="RHEA:24212"/>
        <dbReference type="ChEBI" id="CHEBI:15378"/>
        <dbReference type="ChEBI" id="CHEBI:17957"/>
        <dbReference type="ChEBI" id="CHEBI:30616"/>
        <dbReference type="ChEBI" id="CHEBI:58296"/>
        <dbReference type="ChEBI" id="CHEBI:456216"/>
        <dbReference type="EC" id="2.7.1.50"/>
    </reaction>
</comment>
<evidence type="ECO:0000256" key="3">
    <source>
        <dbReference type="ARBA" id="ARBA00004868"/>
    </source>
</evidence>
<evidence type="ECO:0000313" key="12">
    <source>
        <dbReference type="EMBL" id="AMD88090.1"/>
    </source>
</evidence>
<keyword evidence="4 11" id="KW-0808">Transferase</keyword>
<name>A0A0X8JFV4_ACTRD</name>
<keyword evidence="5 11" id="KW-0479">Metal-binding</keyword>
<evidence type="ECO:0000256" key="1">
    <source>
        <dbReference type="ARBA" id="ARBA00001771"/>
    </source>
</evidence>
<evidence type="ECO:0000256" key="6">
    <source>
        <dbReference type="ARBA" id="ARBA00022741"/>
    </source>
</evidence>
<gene>
    <name evidence="11" type="primary">thiM</name>
    <name evidence="12" type="ORF">AXF14_11545</name>
</gene>
<proteinExistence type="inferred from homology"/>
<evidence type="ECO:0000256" key="10">
    <source>
        <dbReference type="ARBA" id="ARBA00022977"/>
    </source>
</evidence>
<dbReference type="GO" id="GO:0009229">
    <property type="term" value="P:thiamine diphosphate biosynthetic process"/>
    <property type="evidence" value="ECO:0007669"/>
    <property type="project" value="UniProtKB-UniRule"/>
</dbReference>
<dbReference type="InterPro" id="IPR029056">
    <property type="entry name" value="Ribokinase-like"/>
</dbReference>
<protein>
    <recommendedName>
        <fullName evidence="11">Hydroxyethylthiazole kinase</fullName>
        <ecNumber evidence="11">2.7.1.50</ecNumber>
    </recommendedName>
    <alternativeName>
        <fullName evidence="11">4-methyl-5-beta-hydroxyethylthiazole kinase</fullName>
        <shortName evidence="11">TH kinase</shortName>
        <shortName evidence="11">Thz kinase</shortName>
    </alternativeName>
</protein>
<organism evidence="12 13">
    <name type="scientific">Actinomyces radicidentis</name>
    <dbReference type="NCBI Taxonomy" id="111015"/>
    <lineage>
        <taxon>Bacteria</taxon>
        <taxon>Bacillati</taxon>
        <taxon>Actinomycetota</taxon>
        <taxon>Actinomycetes</taxon>
        <taxon>Actinomycetales</taxon>
        <taxon>Actinomycetaceae</taxon>
        <taxon>Actinomyces</taxon>
    </lineage>
</organism>
<dbReference type="InterPro" id="IPR000417">
    <property type="entry name" value="Hyethyz_kinase"/>
</dbReference>
<dbReference type="HAMAP" id="MF_00228">
    <property type="entry name" value="Thz_kinase"/>
    <property type="match status" value="1"/>
</dbReference>
<dbReference type="GO" id="GO:0009228">
    <property type="term" value="P:thiamine biosynthetic process"/>
    <property type="evidence" value="ECO:0007669"/>
    <property type="project" value="UniProtKB-KW"/>
</dbReference>
<dbReference type="GO" id="GO:0005524">
    <property type="term" value="F:ATP binding"/>
    <property type="evidence" value="ECO:0007669"/>
    <property type="project" value="UniProtKB-UniRule"/>
</dbReference>
<evidence type="ECO:0000256" key="5">
    <source>
        <dbReference type="ARBA" id="ARBA00022723"/>
    </source>
</evidence>
<dbReference type="RefSeq" id="WP_067943368.1">
    <property type="nucleotide sequence ID" value="NZ_CP014228.1"/>
</dbReference>
<feature type="binding site" evidence="11">
    <location>
        <position position="122"/>
    </location>
    <ligand>
        <name>ATP</name>
        <dbReference type="ChEBI" id="CHEBI:30616"/>
    </ligand>
</feature>
<evidence type="ECO:0000256" key="9">
    <source>
        <dbReference type="ARBA" id="ARBA00022842"/>
    </source>
</evidence>
<comment type="cofactor">
    <cofactor evidence="2 11">
        <name>Mg(2+)</name>
        <dbReference type="ChEBI" id="CHEBI:18420"/>
    </cofactor>
</comment>
<keyword evidence="9 11" id="KW-0460">Magnesium</keyword>
<evidence type="ECO:0000256" key="2">
    <source>
        <dbReference type="ARBA" id="ARBA00001946"/>
    </source>
</evidence>
<feature type="binding site" evidence="11">
    <location>
        <position position="168"/>
    </location>
    <ligand>
        <name>ATP</name>
        <dbReference type="ChEBI" id="CHEBI:30616"/>
    </ligand>
</feature>
<dbReference type="EMBL" id="CP014228">
    <property type="protein sequence ID" value="AMD88090.1"/>
    <property type="molecule type" value="Genomic_DNA"/>
</dbReference>
<reference evidence="13" key="1">
    <citation type="submission" date="2016-02" db="EMBL/GenBank/DDBJ databases">
        <authorList>
            <person name="Holder M.E."/>
            <person name="Ajami N.J."/>
            <person name="Petrosino J.F."/>
        </authorList>
    </citation>
    <scope>NUCLEOTIDE SEQUENCE [LARGE SCALE GENOMIC DNA]</scope>
    <source>
        <strain evidence="13">CCUG 36733</strain>
    </source>
</reference>
<dbReference type="Proteomes" id="UP000065220">
    <property type="component" value="Chromosome"/>
</dbReference>
<feature type="binding site" evidence="11">
    <location>
        <position position="47"/>
    </location>
    <ligand>
        <name>substrate</name>
    </ligand>
</feature>
<keyword evidence="10 11" id="KW-0784">Thiamine biosynthesis</keyword>
<keyword evidence="6 11" id="KW-0547">Nucleotide-binding</keyword>
<dbReference type="GO" id="GO:0004417">
    <property type="term" value="F:hydroxyethylthiazole kinase activity"/>
    <property type="evidence" value="ECO:0007669"/>
    <property type="project" value="UniProtKB-UniRule"/>
</dbReference>
<dbReference type="GO" id="GO:0000287">
    <property type="term" value="F:magnesium ion binding"/>
    <property type="evidence" value="ECO:0007669"/>
    <property type="project" value="UniProtKB-UniRule"/>
</dbReference>
<evidence type="ECO:0000313" key="13">
    <source>
        <dbReference type="Proteomes" id="UP000065220"/>
    </source>
</evidence>
<dbReference type="KEGG" id="ard:AXF14_11545"/>
<dbReference type="CDD" id="cd01170">
    <property type="entry name" value="THZ_kinase"/>
    <property type="match status" value="1"/>
</dbReference>
<dbReference type="SUPFAM" id="SSF53613">
    <property type="entry name" value="Ribokinase-like"/>
    <property type="match status" value="1"/>
</dbReference>
<comment type="pathway">
    <text evidence="3 11">Cofactor biosynthesis; thiamine diphosphate biosynthesis; 4-methyl-5-(2-phosphoethyl)-thiazole from 5-(2-hydroxyethyl)-4-methylthiazole: step 1/1.</text>
</comment>
<dbReference type="AlphaFoldDB" id="A0A0X8JFV4"/>
<accession>A0A0X8JFV4</accession>
<keyword evidence="8 11" id="KW-0067">ATP-binding</keyword>
<dbReference type="Gene3D" id="3.40.1190.20">
    <property type="match status" value="1"/>
</dbReference>
<evidence type="ECO:0000256" key="8">
    <source>
        <dbReference type="ARBA" id="ARBA00022840"/>
    </source>
</evidence>
<dbReference type="OrthoDB" id="8909021at2"/>
<dbReference type="PRINTS" id="PR01099">
    <property type="entry name" value="HYETHTZKNASE"/>
</dbReference>
<feature type="binding site" evidence="11">
    <location>
        <position position="195"/>
    </location>
    <ligand>
        <name>substrate</name>
    </ligand>
</feature>
<comment type="similarity">
    <text evidence="11">Belongs to the Thz kinase family.</text>
</comment>
<dbReference type="UniPathway" id="UPA00060">
    <property type="reaction ID" value="UER00139"/>
</dbReference>
<comment type="function">
    <text evidence="11">Catalyzes the phosphorylation of the hydroxyl group of 4-methyl-5-beta-hydroxyethylthiazole (THZ).</text>
</comment>
<evidence type="ECO:0000256" key="4">
    <source>
        <dbReference type="ARBA" id="ARBA00022679"/>
    </source>
</evidence>
<dbReference type="NCBIfam" id="NF006830">
    <property type="entry name" value="PRK09355.1"/>
    <property type="match status" value="1"/>
</dbReference>
<dbReference type="STRING" id="111015.AXF14_11545"/>
<keyword evidence="13" id="KW-1185">Reference proteome</keyword>
<keyword evidence="7 11" id="KW-0418">Kinase</keyword>